<dbReference type="OrthoDB" id="5443168at2"/>
<keyword evidence="2" id="KW-0808">Transferase</keyword>
<keyword evidence="3" id="KW-1185">Reference proteome</keyword>
<dbReference type="RefSeq" id="WP_013163318.1">
    <property type="nucleotide sequence ID" value="NC_014216.1"/>
</dbReference>
<dbReference type="CAZy" id="GT4">
    <property type="family name" value="Glycosyltransferase Family 4"/>
</dbReference>
<dbReference type="STRING" id="589865.DaAHT2_1091"/>
<dbReference type="KEGG" id="dak:DaAHT2_1091"/>
<dbReference type="CDD" id="cd03811">
    <property type="entry name" value="GT4_GT28_WabH-like"/>
    <property type="match status" value="1"/>
</dbReference>
<dbReference type="PANTHER" id="PTHR12526:SF630">
    <property type="entry name" value="GLYCOSYLTRANSFERASE"/>
    <property type="match status" value="1"/>
</dbReference>
<accession>D6Z2L4</accession>
<sequence>MSQPPDLTILAPLKAWGGIERKIMILCREFLAQGVRVQLLLARGGEVPYPDEFPDGVEVVDLRNRGKQDGVLKVARYLRRCQPRALLTAKDHAAKIALVGRALARSQVPIYVKVTNTLSETLRRPVKRYSARWLYPRANRLIAVSSGVRSDLIDNFAVDPEQVEVIYNPTVTPDIAERRRLPMGHPWLAGDGPPVVMGIGRLTPQKDFVTLLRAFARLRRQRLCRLIILGEGPLRNDLQAEARELGIAEDVDLPGYVQDPIPWLARASLFVLSSRYEGLANVVIEALAAGTPVVCTDCPSGPDEILLGGRLGPLVPIGEELAMSEAMAAVLAEPPPAGLLQEGLERFRSDKVAAHYLRTMGLQ</sequence>
<dbReference type="eggNOG" id="COG0438">
    <property type="taxonomic scope" value="Bacteria"/>
</dbReference>
<dbReference type="InParanoid" id="D6Z2L4"/>
<dbReference type="InterPro" id="IPR028098">
    <property type="entry name" value="Glyco_trans_4-like_N"/>
</dbReference>
<protein>
    <submittedName>
        <fullName evidence="2">Glycosyl transferase group 1</fullName>
    </submittedName>
</protein>
<dbReference type="Pfam" id="PF13692">
    <property type="entry name" value="Glyco_trans_1_4"/>
    <property type="match status" value="1"/>
</dbReference>
<dbReference type="PANTHER" id="PTHR12526">
    <property type="entry name" value="GLYCOSYLTRANSFERASE"/>
    <property type="match status" value="1"/>
</dbReference>
<dbReference type="Gene3D" id="3.40.50.2000">
    <property type="entry name" value="Glycogen Phosphorylase B"/>
    <property type="match status" value="2"/>
</dbReference>
<dbReference type="HOGENOM" id="CLU_009583_0_0_7"/>
<feature type="domain" description="Glycosyltransferase subfamily 4-like N-terminal" evidence="1">
    <location>
        <begin position="16"/>
        <end position="169"/>
    </location>
</feature>
<name>D6Z2L4_DESAT</name>
<reference evidence="3" key="1">
    <citation type="submission" date="2010-02" db="EMBL/GenBank/DDBJ databases">
        <title>Complete sequence of Desulfurivibrio alkaliphilus AHT2.</title>
        <authorList>
            <consortium name="US DOE Joint Genome Institute"/>
            <person name="Pitluck S."/>
            <person name="Chertkov O."/>
            <person name="Detter J.C."/>
            <person name="Han C."/>
            <person name="Tapia R."/>
            <person name="Larimer F."/>
            <person name="Land M."/>
            <person name="Hauser L."/>
            <person name="Kyrpides N."/>
            <person name="Mikhailova N."/>
            <person name="Sorokin D.Y."/>
            <person name="Muyzer G."/>
            <person name="Woyke T."/>
        </authorList>
    </citation>
    <scope>NUCLEOTIDE SEQUENCE [LARGE SCALE GENOMIC DNA]</scope>
    <source>
        <strain evidence="3">DSM 19089 / UNIQEM U267 / AHT2</strain>
    </source>
</reference>
<dbReference type="Pfam" id="PF13439">
    <property type="entry name" value="Glyco_transf_4"/>
    <property type="match status" value="1"/>
</dbReference>
<proteinExistence type="predicted"/>
<organism evidence="2 3">
    <name type="scientific">Desulfurivibrio alkaliphilus (strain DSM 19089 / UNIQEM U267 / AHT2)</name>
    <dbReference type="NCBI Taxonomy" id="589865"/>
    <lineage>
        <taxon>Bacteria</taxon>
        <taxon>Pseudomonadati</taxon>
        <taxon>Thermodesulfobacteriota</taxon>
        <taxon>Desulfobulbia</taxon>
        <taxon>Desulfobulbales</taxon>
        <taxon>Desulfobulbaceae</taxon>
        <taxon>Desulfurivibrio</taxon>
    </lineage>
</organism>
<evidence type="ECO:0000313" key="3">
    <source>
        <dbReference type="Proteomes" id="UP000001508"/>
    </source>
</evidence>
<dbReference type="AlphaFoldDB" id="D6Z2L4"/>
<evidence type="ECO:0000259" key="1">
    <source>
        <dbReference type="Pfam" id="PF13439"/>
    </source>
</evidence>
<evidence type="ECO:0000313" key="2">
    <source>
        <dbReference type="EMBL" id="ADH85789.1"/>
    </source>
</evidence>
<gene>
    <name evidence="2" type="ordered locus">DaAHT2_1091</name>
</gene>
<dbReference type="Proteomes" id="UP000001508">
    <property type="component" value="Chromosome"/>
</dbReference>
<dbReference type="EMBL" id="CP001940">
    <property type="protein sequence ID" value="ADH85789.1"/>
    <property type="molecule type" value="Genomic_DNA"/>
</dbReference>
<dbReference type="GO" id="GO:0016757">
    <property type="term" value="F:glycosyltransferase activity"/>
    <property type="evidence" value="ECO:0007669"/>
    <property type="project" value="UniProtKB-ARBA"/>
</dbReference>
<dbReference type="FunCoup" id="D6Z2L4">
    <property type="interactions" value="31"/>
</dbReference>
<dbReference type="SUPFAM" id="SSF53756">
    <property type="entry name" value="UDP-Glycosyltransferase/glycogen phosphorylase"/>
    <property type="match status" value="1"/>
</dbReference>